<name>E2C203_HARSA</name>
<evidence type="ECO:0000313" key="2">
    <source>
        <dbReference type="Proteomes" id="UP000008237"/>
    </source>
</evidence>
<gene>
    <name evidence="1" type="ORF">EAI_10579</name>
</gene>
<keyword evidence="2" id="KW-1185">Reference proteome</keyword>
<accession>E2C203</accession>
<protein>
    <submittedName>
        <fullName evidence="1">Uncharacterized protein</fullName>
    </submittedName>
</protein>
<sequence length="259" mass="29254">MSQLFEIVRDCHRGVNHKPIHRTHEVFGFASTCSSGLLAALFTCGHFRSEWRLHEIAVDIVGVRKLFGENEPDIGNLVHDMCYATGLYEYQGRKRSAAEAFFPDHSPALQRSNPWNKALLLELMKKKKEIPLSSFPMTTLSLFSRRRVTSSATISSNMLPEKNPRTALPSDDQALDEELHTLAKAVNEKLQHTHFYGEPSIHCTLWEILLEKGLPFRTQRPARCHGKKGTVAKHTKLLNSVTLERLSRSCADVARPVDA</sequence>
<organism evidence="2">
    <name type="scientific">Harpegnathos saltator</name>
    <name type="common">Jerdon's jumping ant</name>
    <dbReference type="NCBI Taxonomy" id="610380"/>
    <lineage>
        <taxon>Eukaryota</taxon>
        <taxon>Metazoa</taxon>
        <taxon>Ecdysozoa</taxon>
        <taxon>Arthropoda</taxon>
        <taxon>Hexapoda</taxon>
        <taxon>Insecta</taxon>
        <taxon>Pterygota</taxon>
        <taxon>Neoptera</taxon>
        <taxon>Endopterygota</taxon>
        <taxon>Hymenoptera</taxon>
        <taxon>Apocrita</taxon>
        <taxon>Aculeata</taxon>
        <taxon>Formicoidea</taxon>
        <taxon>Formicidae</taxon>
        <taxon>Ponerinae</taxon>
        <taxon>Ponerini</taxon>
        <taxon>Harpegnathos</taxon>
    </lineage>
</organism>
<dbReference type="EMBL" id="GL452032">
    <property type="protein sequence ID" value="EFN78023.1"/>
    <property type="molecule type" value="Genomic_DNA"/>
</dbReference>
<proteinExistence type="predicted"/>
<dbReference type="Proteomes" id="UP000008237">
    <property type="component" value="Unassembled WGS sequence"/>
</dbReference>
<dbReference type="InParanoid" id="E2C203"/>
<dbReference type="OrthoDB" id="6740702at2759"/>
<reference evidence="1 2" key="1">
    <citation type="journal article" date="2010" name="Science">
        <title>Genomic comparison of the ants Camponotus floridanus and Harpegnathos saltator.</title>
        <authorList>
            <person name="Bonasio R."/>
            <person name="Zhang G."/>
            <person name="Ye C."/>
            <person name="Mutti N.S."/>
            <person name="Fang X."/>
            <person name="Qin N."/>
            <person name="Donahue G."/>
            <person name="Yang P."/>
            <person name="Li Q."/>
            <person name="Li C."/>
            <person name="Zhang P."/>
            <person name="Huang Z."/>
            <person name="Berger S.L."/>
            <person name="Reinberg D."/>
            <person name="Wang J."/>
            <person name="Liebig J."/>
        </authorList>
    </citation>
    <scope>NUCLEOTIDE SEQUENCE [LARGE SCALE GENOMIC DNA]</scope>
    <source>
        <strain evidence="1 2">R22 G/1</strain>
    </source>
</reference>
<evidence type="ECO:0000313" key="1">
    <source>
        <dbReference type="EMBL" id="EFN78023.1"/>
    </source>
</evidence>
<dbReference type="AlphaFoldDB" id="E2C203"/>